<dbReference type="GO" id="GO:0019962">
    <property type="term" value="F:type I interferon binding"/>
    <property type="evidence" value="ECO:0000266"/>
    <property type="project" value="RGD"/>
</dbReference>
<dbReference type="GO" id="GO:0051607">
    <property type="term" value="P:defense response to virus"/>
    <property type="evidence" value="ECO:0000266"/>
    <property type="project" value="RGD"/>
</dbReference>
<dbReference type="UCSC" id="RGD:1305399">
    <property type="organism name" value="rat"/>
</dbReference>
<evidence type="ECO:0000313" key="5">
    <source>
        <dbReference type="RGD" id="1305399"/>
    </source>
</evidence>
<accession>D3ZDS9</accession>
<dbReference type="SUPFAM" id="SSF49265">
    <property type="entry name" value="Fibronectin type III"/>
    <property type="match status" value="4"/>
</dbReference>
<dbReference type="GO" id="GO:0019955">
    <property type="term" value="F:cytokine binding"/>
    <property type="evidence" value="ECO:0000266"/>
    <property type="project" value="RGD"/>
</dbReference>
<dbReference type="GO" id="GO:0032731">
    <property type="term" value="P:positive regulation of interleukin-1 beta production"/>
    <property type="evidence" value="ECO:0000266"/>
    <property type="project" value="RGD"/>
</dbReference>
<dbReference type="GO" id="GO:0010467">
    <property type="term" value="P:gene expression"/>
    <property type="evidence" value="ECO:0000266"/>
    <property type="project" value="RGD"/>
</dbReference>
<dbReference type="CTD" id="3454"/>
<keyword evidence="4" id="KW-1185">Reference proteome</keyword>
<dbReference type="GO" id="GO:0035457">
    <property type="term" value="P:cellular response to interferon-alpha"/>
    <property type="evidence" value="ECO:0000266"/>
    <property type="project" value="RGD"/>
</dbReference>
<dbReference type="ExpressionAtlas" id="D3ZDS9">
    <property type="expression patterns" value="baseline and differential"/>
</dbReference>
<name>D3ZDS9_RAT</name>
<feature type="region of interest" description="Disordered" evidence="1">
    <location>
        <begin position="559"/>
        <end position="643"/>
    </location>
</feature>
<dbReference type="Reactome" id="R-RNO-909733">
    <property type="pathway name" value="Interferon alpha/beta signaling"/>
</dbReference>
<reference evidence="3" key="2">
    <citation type="submission" date="2025-08" db="UniProtKB">
        <authorList>
            <consortium name="Ensembl"/>
        </authorList>
    </citation>
    <scope>IDENTIFICATION</scope>
    <source>
        <strain evidence="3">Brown Norway</strain>
    </source>
</reference>
<dbReference type="GO" id="GO:1901857">
    <property type="term" value="P:positive regulation of cellular respiration"/>
    <property type="evidence" value="ECO:0000266"/>
    <property type="project" value="RGD"/>
</dbReference>
<dbReference type="InterPro" id="IPR036116">
    <property type="entry name" value="FN3_sf"/>
</dbReference>
<feature type="compositionally biased region" description="Polar residues" evidence="1">
    <location>
        <begin position="597"/>
        <end position="607"/>
    </location>
</feature>
<protein>
    <submittedName>
        <fullName evidence="3">Interferon alpha and beta receptor subunit 1</fullName>
    </submittedName>
</protein>
<reference evidence="3" key="3">
    <citation type="submission" date="2025-09" db="UniProtKB">
        <authorList>
            <consortium name="Ensembl"/>
        </authorList>
    </citation>
    <scope>IDENTIFICATION</scope>
    <source>
        <strain evidence="3">Brown Norway</strain>
    </source>
</reference>
<dbReference type="InterPro" id="IPR013783">
    <property type="entry name" value="Ig-like_fold"/>
</dbReference>
<dbReference type="GO" id="GO:0035458">
    <property type="term" value="P:cellular response to interferon-beta"/>
    <property type="evidence" value="ECO:0000266"/>
    <property type="project" value="RGD"/>
</dbReference>
<dbReference type="Pfam" id="PF09294">
    <property type="entry name" value="Interfer-bind"/>
    <property type="match status" value="2"/>
</dbReference>
<dbReference type="Bgee" id="ENSRNOG00000028594">
    <property type="expression patterns" value="Expressed in lung and 19 other cell types or tissues"/>
</dbReference>
<dbReference type="GO" id="GO:0005764">
    <property type="term" value="C:lysosome"/>
    <property type="evidence" value="ECO:0007669"/>
    <property type="project" value="UniProtKB-SubCell"/>
</dbReference>
<dbReference type="GO" id="GO:0008269">
    <property type="term" value="F:JAK pathway signal transduction adaptor activity"/>
    <property type="evidence" value="ECO:0000266"/>
    <property type="project" value="RGD"/>
</dbReference>
<dbReference type="SMR" id="D3ZDS9"/>
<dbReference type="GO" id="GO:0005770">
    <property type="term" value="C:late endosome"/>
    <property type="evidence" value="ECO:0007669"/>
    <property type="project" value="UniProtKB-SubCell"/>
</dbReference>
<dbReference type="STRING" id="10116.ENSRNOP00000031611"/>
<dbReference type="OrthoDB" id="9944680at2759"/>
<dbReference type="GeneID" id="288264"/>
<dbReference type="GO" id="GO:0060337">
    <property type="term" value="P:type I interferon-mediated signaling pathway"/>
    <property type="evidence" value="ECO:0000266"/>
    <property type="project" value="RGD"/>
</dbReference>
<dbReference type="InterPro" id="IPR003961">
    <property type="entry name" value="FN3_dom"/>
</dbReference>
<dbReference type="Gene3D" id="2.60.40.10">
    <property type="entry name" value="Immunoglobulins"/>
    <property type="match status" value="4"/>
</dbReference>
<dbReference type="GO" id="GO:0032729">
    <property type="term" value="P:positive regulation of type II interferon production"/>
    <property type="evidence" value="ECO:0000266"/>
    <property type="project" value="RGD"/>
</dbReference>
<dbReference type="GO" id="GO:0043235">
    <property type="term" value="C:receptor complex"/>
    <property type="evidence" value="ECO:0000266"/>
    <property type="project" value="RGD"/>
</dbReference>
<dbReference type="GlyGen" id="D3ZDS9">
    <property type="glycosylation" value="1 site"/>
</dbReference>
<dbReference type="OMA" id="YCINTTV"/>
<dbReference type="GO" id="GO:1900182">
    <property type="term" value="P:positive regulation of protein localization to nucleus"/>
    <property type="evidence" value="ECO:0000266"/>
    <property type="project" value="RGD"/>
</dbReference>
<dbReference type="GO" id="GO:0005886">
    <property type="term" value="C:plasma membrane"/>
    <property type="evidence" value="ECO:0000266"/>
    <property type="project" value="RGD"/>
</dbReference>
<dbReference type="SMART" id="SM00060">
    <property type="entry name" value="FN3"/>
    <property type="match status" value="3"/>
</dbReference>
<evidence type="ECO:0000259" key="2">
    <source>
        <dbReference type="PROSITE" id="PS50853"/>
    </source>
</evidence>
<dbReference type="GO" id="GO:0006357">
    <property type="term" value="P:regulation of transcription by RNA polymerase II"/>
    <property type="evidence" value="ECO:0000266"/>
    <property type="project" value="RGD"/>
</dbReference>
<organism evidence="3 4">
    <name type="scientific">Rattus norvegicus</name>
    <name type="common">Rat</name>
    <dbReference type="NCBI Taxonomy" id="10116"/>
    <lineage>
        <taxon>Eukaryota</taxon>
        <taxon>Metazoa</taxon>
        <taxon>Chordata</taxon>
        <taxon>Craniata</taxon>
        <taxon>Vertebrata</taxon>
        <taxon>Euteleostomi</taxon>
        <taxon>Mammalia</taxon>
        <taxon>Eutheria</taxon>
        <taxon>Euarchontoglires</taxon>
        <taxon>Glires</taxon>
        <taxon>Rodentia</taxon>
        <taxon>Myomorpha</taxon>
        <taxon>Muroidea</taxon>
        <taxon>Muridae</taxon>
        <taxon>Murinae</taxon>
        <taxon>Rattus</taxon>
    </lineage>
</organism>
<dbReference type="InterPro" id="IPR015373">
    <property type="entry name" value="Interferon/interleukin_rcp_dom"/>
</dbReference>
<dbReference type="GeneTree" id="ENSGT00940000158406"/>
<dbReference type="FunCoup" id="D3ZDS9">
    <property type="interactions" value="1758"/>
</dbReference>
<dbReference type="Ensembl" id="ENSRNOT00000029985.8">
    <property type="protein sequence ID" value="ENSRNOP00000031611.6"/>
    <property type="gene ID" value="ENSRNOG00000028594.8"/>
</dbReference>
<dbReference type="RefSeq" id="XP_063126497.1">
    <property type="nucleotide sequence ID" value="XM_063270427.1"/>
</dbReference>
<dbReference type="InterPro" id="IPR050650">
    <property type="entry name" value="Type-II_Cytokine-TF_Rcpt"/>
</dbReference>
<evidence type="ECO:0000313" key="3">
    <source>
        <dbReference type="Ensembl" id="ENSRNOP00000031611.6"/>
    </source>
</evidence>
<dbReference type="GO" id="GO:0004904">
    <property type="term" value="F:interferon receptor activity"/>
    <property type="evidence" value="ECO:0000266"/>
    <property type="project" value="RGD"/>
</dbReference>
<dbReference type="GO" id="GO:0004905">
    <property type="term" value="F:type I interferon receptor activity"/>
    <property type="evidence" value="ECO:0000266"/>
    <property type="project" value="RGD"/>
</dbReference>
<feature type="compositionally biased region" description="Low complexity" evidence="1">
    <location>
        <begin position="571"/>
        <end position="583"/>
    </location>
</feature>
<dbReference type="PANTHER" id="PTHR20859:SF54">
    <property type="entry name" value="INTERFERON ALPHA_BETA RECEPTOR 1"/>
    <property type="match status" value="1"/>
</dbReference>
<dbReference type="GO" id="GO:0032496">
    <property type="term" value="P:response to lipopolysaccharide"/>
    <property type="evidence" value="ECO:0000266"/>
    <property type="project" value="RGD"/>
</dbReference>
<dbReference type="eggNOG" id="ENOG502RISU">
    <property type="taxonomic scope" value="Eukaryota"/>
</dbReference>
<gene>
    <name evidence="3 5" type="primary">Ifnar1</name>
</gene>
<feature type="compositionally biased region" description="Basic and acidic residues" evidence="1">
    <location>
        <begin position="559"/>
        <end position="570"/>
    </location>
</feature>
<dbReference type="AGR" id="RGD:1305399"/>
<feature type="domain" description="Fibronectin type-III" evidence="2">
    <location>
        <begin position="382"/>
        <end position="478"/>
    </location>
</feature>
<dbReference type="Reactome" id="R-RNO-912694">
    <property type="pathway name" value="Regulation of IFNA/IFNB signaling"/>
</dbReference>
<dbReference type="HOGENOM" id="CLU_035134_0_0_1"/>
<dbReference type="GO" id="GO:0032728">
    <property type="term" value="P:positive regulation of interferon-beta production"/>
    <property type="evidence" value="ECO:0000266"/>
    <property type="project" value="RGD"/>
</dbReference>
<dbReference type="Pfam" id="PF01108">
    <property type="entry name" value="Tissue_fac"/>
    <property type="match status" value="1"/>
</dbReference>
<proteinExistence type="predicted"/>
<dbReference type="RGD" id="1305399">
    <property type="gene designation" value="Ifnar1"/>
</dbReference>
<dbReference type="PANTHER" id="PTHR20859">
    <property type="entry name" value="INTERFERON/INTERLEUKIN RECEPTOR"/>
    <property type="match status" value="1"/>
</dbReference>
<dbReference type="GO" id="GO:0019221">
    <property type="term" value="P:cytokine-mediated signaling pathway"/>
    <property type="evidence" value="ECO:0000315"/>
    <property type="project" value="RGD"/>
</dbReference>
<dbReference type="GO" id="GO:0007259">
    <property type="term" value="P:cell surface receptor signaling pathway via JAK-STAT"/>
    <property type="evidence" value="ECO:0000266"/>
    <property type="project" value="RGD"/>
</dbReference>
<reference evidence="3" key="1">
    <citation type="submission" date="2024-01" db="EMBL/GenBank/DDBJ databases">
        <title>GRCr8: a new rat reference genome assembly contstructed from accurate long reads and long range scaffolding.</title>
        <authorList>
            <person name="Doris P.A."/>
            <person name="Kalbfleisch T."/>
            <person name="Li K."/>
            <person name="Howe K."/>
            <person name="Wood J."/>
        </authorList>
    </citation>
    <scope>NUCLEOTIDE SEQUENCE [LARGE SCALE GENOMIC DNA]</scope>
    <source>
        <strain evidence="3">Brown Norway</strain>
    </source>
</reference>
<evidence type="ECO:0000256" key="1">
    <source>
        <dbReference type="SAM" id="MobiDB-lite"/>
    </source>
</evidence>
<dbReference type="KEGG" id="rno:288264"/>
<dbReference type="Proteomes" id="UP000002494">
    <property type="component" value="Chromosome 11"/>
</dbReference>
<dbReference type="GO" id="GO:0045893">
    <property type="term" value="P:positive regulation of DNA-templated transcription"/>
    <property type="evidence" value="ECO:0000266"/>
    <property type="project" value="RGD"/>
</dbReference>
<evidence type="ECO:0000313" key="4">
    <source>
        <dbReference type="Proteomes" id="UP000002494"/>
    </source>
</evidence>
<dbReference type="PROSITE" id="PS50853">
    <property type="entry name" value="FN3"/>
    <property type="match status" value="1"/>
</dbReference>
<dbReference type="GO" id="GO:0042110">
    <property type="term" value="P:T cell activation"/>
    <property type="evidence" value="ECO:0000266"/>
    <property type="project" value="RGD"/>
</dbReference>
<sequence>MLAVVGAAALVLVAGAPWMLPVASGEPRALSEGRAAGRESWKRVNGVHAGSPRRPPARSSLRTLTRARALGRLEGEDNLRPPEDVAIYIIDDNYTLKWNHHRESMGNVTFSAEYQKGEGRIWLKVPKCQHITRTKCEFSLLGINVYSKTQFRVRAEEGNSTSSWNEADSFIPFYKAHVSPPRVHLKAEDKAILVYISPPGEDGTMWAQEKRCFNYTIRIWGRSFPVREIKPMYFPKKISKLLPETTYCLEVRAVHTSLQRHSNYSSARCINTTVANKIPVPENLEVDVQGDSYVLKWDHAFANMTFKAQWIPVYSKSSPGNHSDKWKPIPTCANVQTTHCVSPRETFHTGTFFLRVQASDGNNTSFWSEEKLIDSQKYTLLPPPVIAVTPTGDSLLVYVSCKDSKCNGLIYEVIFWENTSNTEKRQHPQSMIKEHPEFNVVNLRPLTVYCVQARVLSTGVWNKTSKFSDKLCKKTHPGNSSVTWIITGFGALLFSAMAFYAGRSLQKYLYYVFSPPLKPPCSIDEFFSELPSKSLLLLTAEEHTERCFVIENTGVVAGEENRAPEEELRKYSSQSSQDSGNYSNEEEESVGPESGQDMLSTAPSGSPWSLPCPAGTLEDGACFPGKEKHLQSPVLRTQPALHG</sequence>
<dbReference type="AlphaFoldDB" id="D3ZDS9"/>